<protein>
    <recommendedName>
        <fullName evidence="1">Glycosyl transferase family 1 domain-containing protein</fullName>
    </recommendedName>
</protein>
<proteinExistence type="predicted"/>
<evidence type="ECO:0000259" key="1">
    <source>
        <dbReference type="Pfam" id="PF00534"/>
    </source>
</evidence>
<dbReference type="GO" id="GO:0016757">
    <property type="term" value="F:glycosyltransferase activity"/>
    <property type="evidence" value="ECO:0007669"/>
    <property type="project" value="InterPro"/>
</dbReference>
<dbReference type="Gene3D" id="3.40.50.2000">
    <property type="entry name" value="Glycogen Phosphorylase B"/>
    <property type="match status" value="1"/>
</dbReference>
<evidence type="ECO:0000313" key="2">
    <source>
        <dbReference type="EMBL" id="SVC25243.1"/>
    </source>
</evidence>
<gene>
    <name evidence="2" type="ORF">METZ01_LOCUS278097</name>
</gene>
<dbReference type="Pfam" id="PF00534">
    <property type="entry name" value="Glycos_transf_1"/>
    <property type="match status" value="1"/>
</dbReference>
<dbReference type="EMBL" id="UINC01081416">
    <property type="protein sequence ID" value="SVC25243.1"/>
    <property type="molecule type" value="Genomic_DNA"/>
</dbReference>
<dbReference type="InterPro" id="IPR001296">
    <property type="entry name" value="Glyco_trans_1"/>
</dbReference>
<dbReference type="SUPFAM" id="SSF53756">
    <property type="entry name" value="UDP-Glycosyltransferase/glycogen phosphorylase"/>
    <property type="match status" value="1"/>
</dbReference>
<sequence>VFVLPSYSENFGNVVLESLSFSTPVISSKYAPWKNLESNRCGLWIDNSPNEIMKAMTRILTMKEIDYIEYSLNSYKYVQDRFDVSCKIINVINVYKKYI</sequence>
<name>A0A382KP47_9ZZZZ</name>
<organism evidence="2">
    <name type="scientific">marine metagenome</name>
    <dbReference type="NCBI Taxonomy" id="408172"/>
    <lineage>
        <taxon>unclassified sequences</taxon>
        <taxon>metagenomes</taxon>
        <taxon>ecological metagenomes</taxon>
    </lineage>
</organism>
<feature type="domain" description="Glycosyl transferase family 1" evidence="1">
    <location>
        <begin position="1"/>
        <end position="64"/>
    </location>
</feature>
<accession>A0A382KP47</accession>
<reference evidence="2" key="1">
    <citation type="submission" date="2018-05" db="EMBL/GenBank/DDBJ databases">
        <authorList>
            <person name="Lanie J.A."/>
            <person name="Ng W.-L."/>
            <person name="Kazmierczak K.M."/>
            <person name="Andrzejewski T.M."/>
            <person name="Davidsen T.M."/>
            <person name="Wayne K.J."/>
            <person name="Tettelin H."/>
            <person name="Glass J.I."/>
            <person name="Rusch D."/>
            <person name="Podicherti R."/>
            <person name="Tsui H.-C.T."/>
            <person name="Winkler M.E."/>
        </authorList>
    </citation>
    <scope>NUCLEOTIDE SEQUENCE</scope>
</reference>
<feature type="non-terminal residue" evidence="2">
    <location>
        <position position="1"/>
    </location>
</feature>
<dbReference type="AlphaFoldDB" id="A0A382KP47"/>